<reference evidence="4 5" key="1">
    <citation type="submission" date="2024-01" db="EMBL/GenBank/DDBJ databases">
        <title>Complete genome of Cladobotryum mycophilum ATHUM6906.</title>
        <authorList>
            <person name="Christinaki A.C."/>
            <person name="Myridakis A.I."/>
            <person name="Kouvelis V.N."/>
        </authorList>
    </citation>
    <scope>NUCLEOTIDE SEQUENCE [LARGE SCALE GENOMIC DNA]</scope>
    <source>
        <strain evidence="4 5">ATHUM6906</strain>
    </source>
</reference>
<dbReference type="InterPro" id="IPR007219">
    <property type="entry name" value="XnlR_reg_dom"/>
</dbReference>
<feature type="region of interest" description="Disordered" evidence="2">
    <location>
        <begin position="553"/>
        <end position="583"/>
    </location>
</feature>
<keyword evidence="1" id="KW-0539">Nucleus</keyword>
<evidence type="ECO:0000259" key="3">
    <source>
        <dbReference type="SMART" id="SM00906"/>
    </source>
</evidence>
<feature type="domain" description="Xylanolytic transcriptional activator regulatory" evidence="3">
    <location>
        <begin position="273"/>
        <end position="346"/>
    </location>
</feature>
<evidence type="ECO:0000313" key="4">
    <source>
        <dbReference type="EMBL" id="KAK5989529.1"/>
    </source>
</evidence>
<dbReference type="PANTHER" id="PTHR46910">
    <property type="entry name" value="TRANSCRIPTION FACTOR PDR1"/>
    <property type="match status" value="1"/>
</dbReference>
<protein>
    <recommendedName>
        <fullName evidence="3">Xylanolytic transcriptional activator regulatory domain-containing protein</fullName>
    </recommendedName>
</protein>
<accession>A0ABR0SBI7</accession>
<feature type="compositionally biased region" description="Polar residues" evidence="2">
    <location>
        <begin position="562"/>
        <end position="578"/>
    </location>
</feature>
<organism evidence="4 5">
    <name type="scientific">Cladobotryum mycophilum</name>
    <dbReference type="NCBI Taxonomy" id="491253"/>
    <lineage>
        <taxon>Eukaryota</taxon>
        <taxon>Fungi</taxon>
        <taxon>Dikarya</taxon>
        <taxon>Ascomycota</taxon>
        <taxon>Pezizomycotina</taxon>
        <taxon>Sordariomycetes</taxon>
        <taxon>Hypocreomycetidae</taxon>
        <taxon>Hypocreales</taxon>
        <taxon>Hypocreaceae</taxon>
        <taxon>Cladobotryum</taxon>
    </lineage>
</organism>
<comment type="caution">
    <text evidence="4">The sequence shown here is derived from an EMBL/GenBank/DDBJ whole genome shotgun (WGS) entry which is preliminary data.</text>
</comment>
<keyword evidence="5" id="KW-1185">Reference proteome</keyword>
<dbReference type="InterPro" id="IPR050987">
    <property type="entry name" value="AtrR-like"/>
</dbReference>
<name>A0ABR0SBI7_9HYPO</name>
<evidence type="ECO:0000256" key="1">
    <source>
        <dbReference type="ARBA" id="ARBA00023242"/>
    </source>
</evidence>
<dbReference type="Proteomes" id="UP001338125">
    <property type="component" value="Unassembled WGS sequence"/>
</dbReference>
<dbReference type="CDD" id="cd12148">
    <property type="entry name" value="fungal_TF_MHR"/>
    <property type="match status" value="1"/>
</dbReference>
<evidence type="ECO:0000313" key="5">
    <source>
        <dbReference type="Proteomes" id="UP001338125"/>
    </source>
</evidence>
<dbReference type="EMBL" id="JAVFKD010000015">
    <property type="protein sequence ID" value="KAK5989529.1"/>
    <property type="molecule type" value="Genomic_DNA"/>
</dbReference>
<gene>
    <name evidence="4" type="ORF">PT974_11056</name>
</gene>
<dbReference type="Pfam" id="PF04082">
    <property type="entry name" value="Fungal_trans"/>
    <property type="match status" value="1"/>
</dbReference>
<evidence type="ECO:0000256" key="2">
    <source>
        <dbReference type="SAM" id="MobiDB-lite"/>
    </source>
</evidence>
<dbReference type="SMART" id="SM00906">
    <property type="entry name" value="Fungal_trans"/>
    <property type="match status" value="1"/>
</dbReference>
<sequence length="716" mass="78779">MSVYISAPRVFGPVAAVRETPGPYEIPWHCCFVRLLIFSSDSSHSLANTQAPGPSKKASQISAARQGLLESTLPRQVEGIVTASSSPRTVIAATAAAATPSPTAKLAGSDYYLHLAEKLLITSEPQKQNAQTAKPRQSIAGTLVLQQLILQRNPGSPGSVLALVDNERWLGITAAYEEEVGLQSSRCTAGGSPPRENDGSDQERVEDIAILVLAIVSLLTDPDVTRVADSWAEKTYAAVCTRTQLKFDVDIADLSVCILVCIYFFLTDRETLAWRGIGNVLRLLVEQSSRNSNAQSPQPQNRDPLRADKFFWTVFTLDRRWSFGTGLPFSVHDTEIDRHPLLAEDSPSSAYLKNMITYCRIASDVRKWLLESTSSLASSFDSTRDFLDFRVEQWRRNLPAGLHFKGVDDMFQPAKENRGDYRIRLTLHLRANQMRIIIHRKSAVRTGTNGFDSSTINMLADITHDTIRILVRLAHDTDIYQAQHKTFNHFLETALSSLLLILGSISDDTSRALCMKGAYDALDLIQQLSTKSPISQRLSEKFHGIQEVMNQFRDKNNKRSKATQSIEQPLAASQQSAGTPAGPSSRVVLANGFGRGHASGLNGRQEVTTLPDQLLTGDSAVLTPGLDRTKSEESQESNTFSAFPQSGDICPGLTPDTVASNVTYPQIYPSTSDAPPNTSQAFVTSNSMVYPTNEFNPAYFPDLGDVLNFYETSFFF</sequence>
<proteinExistence type="predicted"/>
<dbReference type="PANTHER" id="PTHR46910:SF13">
    <property type="entry name" value="SPECIFIC TRANSCRIPTION FACTOR, PUTATIVE (AFU_ORTHOLOGUE AFUA_4G06190)-RELATED"/>
    <property type="match status" value="1"/>
</dbReference>